<dbReference type="PANTHER" id="PTHR10075">
    <property type="entry name" value="BASIGIN RELATED"/>
    <property type="match status" value="1"/>
</dbReference>
<feature type="domain" description="Ig-like" evidence="13">
    <location>
        <begin position="804"/>
        <end position="900"/>
    </location>
</feature>
<feature type="domain" description="Ig-like" evidence="13">
    <location>
        <begin position="27"/>
        <end position="127"/>
    </location>
</feature>
<feature type="domain" description="Ig-like" evidence="13">
    <location>
        <begin position="327"/>
        <end position="413"/>
    </location>
</feature>
<dbReference type="GO" id="GO:0030424">
    <property type="term" value="C:axon"/>
    <property type="evidence" value="ECO:0007669"/>
    <property type="project" value="TreeGrafter"/>
</dbReference>
<dbReference type="FunFam" id="2.60.40.10:FF:000028">
    <property type="entry name" value="Neuronal cell adhesion molecule"/>
    <property type="match status" value="1"/>
</dbReference>
<dbReference type="InterPro" id="IPR036116">
    <property type="entry name" value="FN3_sf"/>
</dbReference>
<evidence type="ECO:0000256" key="6">
    <source>
        <dbReference type="ARBA" id="ARBA00022989"/>
    </source>
</evidence>
<dbReference type="SUPFAM" id="SSF49265">
    <property type="entry name" value="Fibronectin type III"/>
    <property type="match status" value="2"/>
</dbReference>
<keyword evidence="9" id="KW-0393">Immunoglobulin domain</keyword>
<dbReference type="InterPro" id="IPR013098">
    <property type="entry name" value="Ig_I-set"/>
</dbReference>
<dbReference type="PRINTS" id="PR00014">
    <property type="entry name" value="FNTYPEIII"/>
</dbReference>
<dbReference type="Proteomes" id="UP001497382">
    <property type="component" value="Unassembled WGS sequence"/>
</dbReference>
<feature type="domain" description="Ig-like" evidence="13">
    <location>
        <begin position="516"/>
        <end position="598"/>
    </location>
</feature>
<feature type="domain" description="Ig-like" evidence="13">
    <location>
        <begin position="609"/>
        <end position="701"/>
    </location>
</feature>
<keyword evidence="3 12" id="KW-0732">Signal</keyword>
<dbReference type="SMART" id="SM00408">
    <property type="entry name" value="IGc2"/>
    <property type="match status" value="8"/>
</dbReference>
<comment type="subcellular location">
    <subcellularLocation>
        <location evidence="1">Membrane</location>
        <topology evidence="1">Single-pass type I membrane protein</topology>
    </subcellularLocation>
</comment>
<dbReference type="FunFam" id="2.60.40.10:FF:000678">
    <property type="entry name" value="Down syndrome cell adhesion molecule-like protein Dscam2"/>
    <property type="match status" value="1"/>
</dbReference>
<dbReference type="GO" id="GO:0007411">
    <property type="term" value="P:axon guidance"/>
    <property type="evidence" value="ECO:0007669"/>
    <property type="project" value="TreeGrafter"/>
</dbReference>
<dbReference type="InterPro" id="IPR003599">
    <property type="entry name" value="Ig_sub"/>
</dbReference>
<dbReference type="Pfam" id="PF13927">
    <property type="entry name" value="Ig_3"/>
    <property type="match status" value="4"/>
</dbReference>
<feature type="transmembrane region" description="Helical" evidence="11">
    <location>
        <begin position="1315"/>
        <end position="1337"/>
    </location>
</feature>
<evidence type="ECO:0000256" key="3">
    <source>
        <dbReference type="ARBA" id="ARBA00022729"/>
    </source>
</evidence>
<name>A0AAV1ZB45_9ARAC</name>
<feature type="domain" description="Fibronectin type-III" evidence="14">
    <location>
        <begin position="1199"/>
        <end position="1295"/>
    </location>
</feature>
<dbReference type="FunFam" id="2.60.40.10:FF:000107">
    <property type="entry name" value="Myosin, light chain kinase a"/>
    <property type="match status" value="1"/>
</dbReference>
<dbReference type="FunFam" id="2.60.40.10:FF:000104">
    <property type="entry name" value="Down syndrome cell adhesion molecule b"/>
    <property type="match status" value="1"/>
</dbReference>
<dbReference type="Pfam" id="PF07679">
    <property type="entry name" value="I-set"/>
    <property type="match status" value="3"/>
</dbReference>
<dbReference type="Pfam" id="PF25059">
    <property type="entry name" value="FN3_DSCAM-DSCAML_C"/>
    <property type="match status" value="1"/>
</dbReference>
<dbReference type="PANTHER" id="PTHR10075:SF103">
    <property type="entry name" value="ROUNDABOUT HOMOLOG 4"/>
    <property type="match status" value="1"/>
</dbReference>
<evidence type="ECO:0000256" key="1">
    <source>
        <dbReference type="ARBA" id="ARBA00004479"/>
    </source>
</evidence>
<dbReference type="InterPro" id="IPR003961">
    <property type="entry name" value="FN3_dom"/>
</dbReference>
<evidence type="ECO:0000256" key="7">
    <source>
        <dbReference type="ARBA" id="ARBA00023136"/>
    </source>
</evidence>
<comment type="caution">
    <text evidence="15">The sequence shown here is derived from an EMBL/GenBank/DDBJ whole genome shotgun (WGS) entry which is preliminary data.</text>
</comment>
<dbReference type="InterPro" id="IPR007110">
    <property type="entry name" value="Ig-like_dom"/>
</dbReference>
<protein>
    <recommendedName>
        <fullName evidence="17">Down syndrome cell adhesion molecule</fullName>
    </recommendedName>
</protein>
<evidence type="ECO:0000313" key="15">
    <source>
        <dbReference type="EMBL" id="CAL1268356.1"/>
    </source>
</evidence>
<evidence type="ECO:0000256" key="5">
    <source>
        <dbReference type="ARBA" id="ARBA00022889"/>
    </source>
</evidence>
<reference evidence="15 16" key="1">
    <citation type="submission" date="2024-04" db="EMBL/GenBank/DDBJ databases">
        <authorList>
            <person name="Rising A."/>
            <person name="Reimegard J."/>
            <person name="Sonavane S."/>
            <person name="Akerstrom W."/>
            <person name="Nylinder S."/>
            <person name="Hedman E."/>
            <person name="Kallberg Y."/>
        </authorList>
    </citation>
    <scope>NUCLEOTIDE SEQUENCE [LARGE SCALE GENOMIC DNA]</scope>
</reference>
<feature type="region of interest" description="Disordered" evidence="10">
    <location>
        <begin position="1474"/>
        <end position="1497"/>
    </location>
</feature>
<dbReference type="Gene3D" id="2.60.40.10">
    <property type="entry name" value="Immunoglobulins"/>
    <property type="match status" value="13"/>
</dbReference>
<keyword evidence="6 11" id="KW-1133">Transmembrane helix</keyword>
<accession>A0AAV1ZB45</accession>
<organism evidence="15 16">
    <name type="scientific">Larinioides sclopetarius</name>
    <dbReference type="NCBI Taxonomy" id="280406"/>
    <lineage>
        <taxon>Eukaryota</taxon>
        <taxon>Metazoa</taxon>
        <taxon>Ecdysozoa</taxon>
        <taxon>Arthropoda</taxon>
        <taxon>Chelicerata</taxon>
        <taxon>Arachnida</taxon>
        <taxon>Araneae</taxon>
        <taxon>Araneomorphae</taxon>
        <taxon>Entelegynae</taxon>
        <taxon>Araneoidea</taxon>
        <taxon>Araneidae</taxon>
        <taxon>Larinioides</taxon>
    </lineage>
</organism>
<keyword evidence="7 11" id="KW-0472">Membrane</keyword>
<dbReference type="InterPro" id="IPR036179">
    <property type="entry name" value="Ig-like_dom_sf"/>
</dbReference>
<dbReference type="FunFam" id="2.60.40.10:FF:000333">
    <property type="entry name" value="Down syndrome cell adhesion molecule"/>
    <property type="match status" value="1"/>
</dbReference>
<feature type="domain" description="Fibronectin type-III" evidence="14">
    <location>
        <begin position="1003"/>
        <end position="1100"/>
    </location>
</feature>
<dbReference type="SMART" id="SM00060">
    <property type="entry name" value="FN3"/>
    <property type="match status" value="4"/>
</dbReference>
<evidence type="ECO:0008006" key="17">
    <source>
        <dbReference type="Google" id="ProtNLM"/>
    </source>
</evidence>
<evidence type="ECO:0000259" key="13">
    <source>
        <dbReference type="PROSITE" id="PS50835"/>
    </source>
</evidence>
<dbReference type="InterPro" id="IPR003598">
    <property type="entry name" value="Ig_sub2"/>
</dbReference>
<dbReference type="GO" id="GO:0098632">
    <property type="term" value="F:cell-cell adhesion mediator activity"/>
    <property type="evidence" value="ECO:0007669"/>
    <property type="project" value="TreeGrafter"/>
</dbReference>
<feature type="domain" description="Ig-like" evidence="13">
    <location>
        <begin position="235"/>
        <end position="323"/>
    </location>
</feature>
<dbReference type="FunFam" id="2.60.40.10:FF:000017">
    <property type="entry name" value="Down syndrome cell adhesion molecule b"/>
    <property type="match status" value="1"/>
</dbReference>
<dbReference type="PROSITE" id="PS50835">
    <property type="entry name" value="IG_LIKE"/>
    <property type="match status" value="8"/>
</dbReference>
<dbReference type="InterPro" id="IPR013783">
    <property type="entry name" value="Ig-like_fold"/>
</dbReference>
<feature type="region of interest" description="Disordered" evidence="10">
    <location>
        <begin position="1342"/>
        <end position="1368"/>
    </location>
</feature>
<dbReference type="GO" id="GO:0005886">
    <property type="term" value="C:plasma membrane"/>
    <property type="evidence" value="ECO:0007669"/>
    <property type="project" value="TreeGrafter"/>
</dbReference>
<gene>
    <name evidence="15" type="ORF">LARSCL_LOCUS4124</name>
</gene>
<keyword evidence="2 11" id="KW-0812">Transmembrane</keyword>
<dbReference type="FunFam" id="2.60.40.10:FF:000719">
    <property type="entry name" value="nephrin isoform X1"/>
    <property type="match status" value="1"/>
</dbReference>
<feature type="chain" id="PRO_5043561764" description="Down syndrome cell adhesion molecule" evidence="12">
    <location>
        <begin position="21"/>
        <end position="1547"/>
    </location>
</feature>
<dbReference type="GO" id="GO:0007156">
    <property type="term" value="P:homophilic cell adhesion via plasma membrane adhesion molecules"/>
    <property type="evidence" value="ECO:0007669"/>
    <property type="project" value="TreeGrafter"/>
</dbReference>
<keyword evidence="5" id="KW-0130">Cell adhesion</keyword>
<feature type="domain" description="Fibronectin type-III" evidence="14">
    <location>
        <begin position="1102"/>
        <end position="1195"/>
    </location>
</feature>
<evidence type="ECO:0000256" key="2">
    <source>
        <dbReference type="ARBA" id="ARBA00022692"/>
    </source>
</evidence>
<evidence type="ECO:0000256" key="8">
    <source>
        <dbReference type="ARBA" id="ARBA00023157"/>
    </source>
</evidence>
<evidence type="ECO:0000256" key="4">
    <source>
        <dbReference type="ARBA" id="ARBA00022737"/>
    </source>
</evidence>
<dbReference type="SUPFAM" id="SSF48726">
    <property type="entry name" value="Immunoglobulin"/>
    <property type="match status" value="9"/>
</dbReference>
<evidence type="ECO:0000256" key="11">
    <source>
        <dbReference type="SAM" id="Phobius"/>
    </source>
</evidence>
<dbReference type="CDD" id="cd00063">
    <property type="entry name" value="FN3"/>
    <property type="match status" value="4"/>
</dbReference>
<evidence type="ECO:0000256" key="10">
    <source>
        <dbReference type="SAM" id="MobiDB-lite"/>
    </source>
</evidence>
<dbReference type="EMBL" id="CAXIEN010000033">
    <property type="protein sequence ID" value="CAL1268356.1"/>
    <property type="molecule type" value="Genomic_DNA"/>
</dbReference>
<dbReference type="SMART" id="SM00409">
    <property type="entry name" value="IG"/>
    <property type="match status" value="8"/>
</dbReference>
<evidence type="ECO:0000256" key="12">
    <source>
        <dbReference type="SAM" id="SignalP"/>
    </source>
</evidence>
<dbReference type="PROSITE" id="PS50853">
    <property type="entry name" value="FN3"/>
    <property type="match status" value="4"/>
</dbReference>
<proteinExistence type="predicted"/>
<dbReference type="CDD" id="cd20958">
    <property type="entry name" value="IgI_5_Dscam"/>
    <property type="match status" value="1"/>
</dbReference>
<evidence type="ECO:0000259" key="14">
    <source>
        <dbReference type="PROSITE" id="PS50853"/>
    </source>
</evidence>
<keyword evidence="16" id="KW-1185">Reference proteome</keyword>
<feature type="domain" description="Ig-like" evidence="13">
    <location>
        <begin position="706"/>
        <end position="799"/>
    </location>
</feature>
<feature type="domain" description="Fibronectin type-III" evidence="14">
    <location>
        <begin position="905"/>
        <end position="998"/>
    </location>
</feature>
<feature type="signal peptide" evidence="12">
    <location>
        <begin position="1"/>
        <end position="20"/>
    </location>
</feature>
<feature type="compositionally biased region" description="Basic and acidic residues" evidence="10">
    <location>
        <begin position="1350"/>
        <end position="1359"/>
    </location>
</feature>
<keyword evidence="4" id="KW-0677">Repeat</keyword>
<evidence type="ECO:0000313" key="16">
    <source>
        <dbReference type="Proteomes" id="UP001497382"/>
    </source>
</evidence>
<feature type="domain" description="Ig-like" evidence="13">
    <location>
        <begin position="419"/>
        <end position="513"/>
    </location>
</feature>
<evidence type="ECO:0000256" key="9">
    <source>
        <dbReference type="ARBA" id="ARBA00023319"/>
    </source>
</evidence>
<keyword evidence="8" id="KW-1015">Disulfide bond</keyword>
<dbReference type="GO" id="GO:0070593">
    <property type="term" value="P:dendrite self-avoidance"/>
    <property type="evidence" value="ECO:0007669"/>
    <property type="project" value="TreeGrafter"/>
</dbReference>
<dbReference type="InterPro" id="IPR056754">
    <property type="entry name" value="DSCAM/DSCAML_C"/>
</dbReference>
<sequence length="1547" mass="172474">MNLLWDTLFALLPVFATVSCDKPHHRPPVFTFEPPSLSVFSNSTGSTIPCSADGRPSPVIRWVKHDGQAAPDLPGLRHVRHDGALVFPPFPAEDYRADVHATIYRCEISNIIGTLGSRDVHVRAVVNQKYEIRLSDEFVLRGNMALLRCPIPSFVSDYVKVTSWERIDGFLITPGIISGKYGILQSGDLYIRDTTEHDSSYSFRCHTENSVTREKKVSTNYSKIIVTEPHHNQPPRIMRRTSRVSVPVGQKATLSCLAQGHPVPTYRWHKVAGELRSLPELGSSVRQEGGVLVFHKVVSADGGTYICEVSNSVGQDKVEAELIVEEPIRVSVFPSELQLDVGKTANFNCSIHGTPVGSVTWKKDMRLLSANQRAVFPTPTSLQVRQVKRQDSGIYQCFVNRDEFSAQANARLIIGDLAPKMKMTFPEKIVRPGSYVSLVCVASGNPAPEIKWFLDGIWPVSTRPGTLVSTYLSSNGDVISYLNFTSVDVSDSGLYQCEAFNEAGSIKHAKRLNVFGQLFIRPLNNLTALADSRFSVSCPFGGFPFDSISWKREGRLLPLNQRQRVYPNGTLMIDGVQPRVDDGRYSCEVTSNQGMPISRSFRILVRTGPKVASFAFKDNLHEGMLTAVTCIVDSGDGPLTTRWLKDGQILLEEELDATVMYAQEGRVSTLTIKELAYKHNGNYTCVTTNDVATGSFSAILTVKVPPRWVLEPSDIIAVSGRPAKISCQADGVPHPHIRWKKATGHPPEQFKTIVSSSHVHILVNGSLNFPSVEPSDEGYYLCEANNGVGMGLSTVVKLTVHSAPQFHFKFKVLGARRGERTLIDCTSFGNKPMSFIWRKQGIVIDPSTEPRYKLVNEELVDGDRTKLIIEKAERKDSALFTCTAINDYGEDSMNIQLTVQDIPDAPQNLEVHDISSRNVRLTWNKPFDGNSPILQYTVMWRQINGEVVGGPISVPGSETTLTVRGLRPKTRYFFRVKCQNTLGESQFGAEVAATTLEEPPRHAPEEVRAITLSSRAINVTWKAPIEDNDDSIEGYYVGYKLYGSSDTFTFKPVESIKGRTQYFIVTNLNRFTEYSVVVQAFNSRGAGPPSEEVMARTLEFDPPGIPVIKTYYATSTAIKLSWELSALPSAPISGYILHYRLEDHHWQETHLNGDQNVYTLRDLQCGSTYYIYLVAFNSVSQGNSSEVISAKTNGNAPIAPDKRMLLTVNKTTVTVNLNSWHNGGCPISFFVIQYKPSGHHEWTLVSNNIIPEQQTITITDLTPGAWYSLLMTARNDAGSTDAEYVFATLTLTGEYPPRPSEVTDVNGAFYRHLTITVPVVSSTIVLVAVLCVVCIITRRRTSGRSPRAPDGTDNREPVKPDGMPLSVTYDSSQEPTYYPSPYATSSAPGFSREHCVQTSHQQQNMGTFGSGRCGYAYDIPYPQRRVRKNTEEKFNGNYESSIVYLPAYHRTGSQLRNPQEQAIYEIPDLGRRKQDSSISWRETGDGNSSIDSDDNEDDLILSSKDRMYREEARESETECDRLWKNFECSQYEESKRWSSDRERVVLT</sequence>
<dbReference type="Pfam" id="PF00041">
    <property type="entry name" value="fn3"/>
    <property type="match status" value="3"/>
</dbReference>